<accession>A0A9W4UM55</accession>
<feature type="compositionally biased region" description="Polar residues" evidence="1">
    <location>
        <begin position="378"/>
        <end position="392"/>
    </location>
</feature>
<protein>
    <submittedName>
        <fullName evidence="2">Uncharacterized protein</fullName>
    </submittedName>
</protein>
<dbReference type="InterPro" id="IPR019021">
    <property type="entry name" value="Mms22"/>
</dbReference>
<dbReference type="PANTHER" id="PTHR28122">
    <property type="entry name" value="E3 UBIQUITIN-PROTEIN LIGASE SUBSTRATE RECEPTOR MMS22"/>
    <property type="match status" value="1"/>
</dbReference>
<evidence type="ECO:0000256" key="1">
    <source>
        <dbReference type="SAM" id="MobiDB-lite"/>
    </source>
</evidence>
<evidence type="ECO:0000313" key="3">
    <source>
        <dbReference type="Proteomes" id="UP001152607"/>
    </source>
</evidence>
<reference evidence="2" key="1">
    <citation type="submission" date="2023-01" db="EMBL/GenBank/DDBJ databases">
        <authorList>
            <person name="Van Ghelder C."/>
            <person name="Rancurel C."/>
        </authorList>
    </citation>
    <scope>NUCLEOTIDE SEQUENCE</scope>
    <source>
        <strain evidence="2">CNCM I-4278</strain>
    </source>
</reference>
<dbReference type="GO" id="GO:0000724">
    <property type="term" value="P:double-strand break repair via homologous recombination"/>
    <property type="evidence" value="ECO:0007669"/>
    <property type="project" value="TreeGrafter"/>
</dbReference>
<feature type="region of interest" description="Disordered" evidence="1">
    <location>
        <begin position="479"/>
        <end position="504"/>
    </location>
</feature>
<dbReference type="GO" id="GO:0031297">
    <property type="term" value="P:replication fork processing"/>
    <property type="evidence" value="ECO:0007669"/>
    <property type="project" value="InterPro"/>
</dbReference>
<dbReference type="GO" id="GO:0005634">
    <property type="term" value="C:nucleus"/>
    <property type="evidence" value="ECO:0007669"/>
    <property type="project" value="InterPro"/>
</dbReference>
<feature type="compositionally biased region" description="Basic residues" evidence="1">
    <location>
        <begin position="336"/>
        <end position="348"/>
    </location>
</feature>
<feature type="compositionally biased region" description="Low complexity" evidence="1">
    <location>
        <begin position="87"/>
        <end position="108"/>
    </location>
</feature>
<feature type="compositionally biased region" description="Pro residues" evidence="1">
    <location>
        <begin position="357"/>
        <end position="370"/>
    </location>
</feature>
<proteinExistence type="predicted"/>
<dbReference type="PANTHER" id="PTHR28122:SF1">
    <property type="entry name" value="E3 UBIQUITIN-PROTEIN LIGASE SUBSTRATE RECEPTOR MMS22"/>
    <property type="match status" value="1"/>
</dbReference>
<feature type="compositionally biased region" description="Polar residues" evidence="1">
    <location>
        <begin position="72"/>
        <end position="84"/>
    </location>
</feature>
<dbReference type="OrthoDB" id="2386201at2759"/>
<feature type="region of interest" description="Disordered" evidence="1">
    <location>
        <begin position="64"/>
        <end position="120"/>
    </location>
</feature>
<dbReference type="GO" id="GO:0035361">
    <property type="term" value="C:Cul8-RING ubiquitin ligase complex"/>
    <property type="evidence" value="ECO:0007669"/>
    <property type="project" value="TreeGrafter"/>
</dbReference>
<keyword evidence="3" id="KW-1185">Reference proteome</keyword>
<feature type="compositionally biased region" description="Polar residues" evidence="1">
    <location>
        <begin position="609"/>
        <end position="620"/>
    </location>
</feature>
<feature type="compositionally biased region" description="Acidic residues" evidence="1">
    <location>
        <begin position="282"/>
        <end position="296"/>
    </location>
</feature>
<comment type="caution">
    <text evidence="2">The sequence shown here is derived from an EMBL/GenBank/DDBJ whole genome shotgun (WGS) entry which is preliminary data.</text>
</comment>
<name>A0A9W4UM55_9PLEO</name>
<sequence length="627" mass="68944">MSKWRLKGYVPDSDEEDENLEITSSYPNRDESQVASLKHINGAASPPIRDSTDQKKDGNLEIISQKEDGADNTVTWSQQASPTPSFAPVVPAISTTVPTTASTYTSPPQRVSVSERDRTESPDILQACLVPNVPLQTKPVPSQEVAVDTIAAPSAPLNRNASTVNANLAAFGLDNGLFSSSDDDLSDPPSDMESEGMVEKTVFASPKQNQRVQVVIPTFAGASPEIPQAPPNRSLRARRPDQLHPYLVEDQRWRQKLEESGYKNIPRYRSPVRQPVNRDADTQDTEFEPDNEEESIDPSMGLASSPVITERATDDLRTSTQRRPSLASAQDSAPRPPKKRRKLQRHTSGRLAQHPQPSLPDPWALPPSPPHAADSPANQTMPGLTVPTTNSPVIDLPTPSHSSSLQGHDDSDNDVVQPLRRLTQRRRSPITVSSDNSSTRNSSDEAEQSDSEIRQMSKKIRGVLPASWLRIDAQKKKPVSSLSRELFNDARSPEKSGPQRGVAQKVIRSKGLIQRSPAQTIQHRIPDVVSDESDDDGVEIPIRFSIEAQQDAQAATNLAARLDRQYTGDESDMEDDRLDLFPLGGSSRKRKQQTKVTDAFQKFKKPKLSRNNAKGSTVPTARTLGKL</sequence>
<organism evidence="2 3">
    <name type="scientific">Periconia digitata</name>
    <dbReference type="NCBI Taxonomy" id="1303443"/>
    <lineage>
        <taxon>Eukaryota</taxon>
        <taxon>Fungi</taxon>
        <taxon>Dikarya</taxon>
        <taxon>Ascomycota</taxon>
        <taxon>Pezizomycotina</taxon>
        <taxon>Dothideomycetes</taxon>
        <taxon>Pleosporomycetidae</taxon>
        <taxon>Pleosporales</taxon>
        <taxon>Massarineae</taxon>
        <taxon>Periconiaceae</taxon>
        <taxon>Periconia</taxon>
    </lineage>
</organism>
<feature type="region of interest" description="Disordered" evidence="1">
    <location>
        <begin position="39"/>
        <end position="58"/>
    </location>
</feature>
<feature type="region of interest" description="Disordered" evidence="1">
    <location>
        <begin position="606"/>
        <end position="627"/>
    </location>
</feature>
<feature type="region of interest" description="Disordered" evidence="1">
    <location>
        <begin position="264"/>
        <end position="458"/>
    </location>
</feature>
<feature type="region of interest" description="Disordered" evidence="1">
    <location>
        <begin position="1"/>
        <end position="34"/>
    </location>
</feature>
<dbReference type="EMBL" id="CAOQHR010000009">
    <property type="protein sequence ID" value="CAI6339218.1"/>
    <property type="molecule type" value="Genomic_DNA"/>
</dbReference>
<gene>
    <name evidence="2" type="ORF">PDIGIT_LOCUS12369</name>
</gene>
<dbReference type="Proteomes" id="UP001152607">
    <property type="component" value="Unassembled WGS sequence"/>
</dbReference>
<evidence type="ECO:0000313" key="2">
    <source>
        <dbReference type="EMBL" id="CAI6339218.1"/>
    </source>
</evidence>
<feature type="compositionally biased region" description="Polar residues" evidence="1">
    <location>
        <begin position="318"/>
        <end position="331"/>
    </location>
</feature>
<dbReference type="AlphaFoldDB" id="A0A9W4UM55"/>